<accession>A0A1H2ZQT0</accession>
<protein>
    <submittedName>
        <fullName evidence="1">Uncharacterized protein</fullName>
    </submittedName>
</protein>
<dbReference type="EMBL" id="FNOF01000018">
    <property type="protein sequence ID" value="SDX19860.1"/>
    <property type="molecule type" value="Genomic_DNA"/>
</dbReference>
<evidence type="ECO:0000313" key="1">
    <source>
        <dbReference type="EMBL" id="SDX19860.1"/>
    </source>
</evidence>
<dbReference type="AlphaFoldDB" id="A0A1H2ZQT0"/>
<evidence type="ECO:0000313" key="2">
    <source>
        <dbReference type="Proteomes" id="UP000182573"/>
    </source>
</evidence>
<dbReference type="Pfam" id="PF24367">
    <property type="entry name" value="DUF7523"/>
    <property type="match status" value="1"/>
</dbReference>
<dbReference type="InterPro" id="IPR055945">
    <property type="entry name" value="DUF7523"/>
</dbReference>
<proteinExistence type="predicted"/>
<reference evidence="1 2" key="1">
    <citation type="submission" date="2016-10" db="EMBL/GenBank/DDBJ databases">
        <authorList>
            <person name="de Groot N.N."/>
        </authorList>
    </citation>
    <scope>NUCLEOTIDE SEQUENCE [LARGE SCALE GENOMIC DNA]</scope>
    <source>
        <strain evidence="1 2">DSM 3756</strain>
    </source>
</reference>
<gene>
    <name evidence="1" type="ORF">SAMN05443574_11811</name>
</gene>
<sequence length="161" mass="16609">MSLAAATRDAVRERPFLYDALRAGVVNYTAAARTLDIDGEEDAIATALRRFAEELPADSAHDSDARVSMQSGLGRVESTDAESAIVLQIGDTAFAEDAGSLTGVVAAGDLASAALAEVLGRLRATDVAVKAAAVTDNALVVVVSRRAGPDALRIVEATVQK</sequence>
<name>A0A1H2ZQT0_HALVA</name>
<dbReference type="Proteomes" id="UP000182573">
    <property type="component" value="Unassembled WGS sequence"/>
</dbReference>
<dbReference type="STRING" id="28442.SAMN05443574_11811"/>
<organism evidence="1 2">
    <name type="scientific">Haloarcula vallismortis</name>
    <name type="common">Halobacterium vallismortis</name>
    <dbReference type="NCBI Taxonomy" id="28442"/>
    <lineage>
        <taxon>Archaea</taxon>
        <taxon>Methanobacteriati</taxon>
        <taxon>Methanobacteriota</taxon>
        <taxon>Stenosarchaea group</taxon>
        <taxon>Halobacteria</taxon>
        <taxon>Halobacteriales</taxon>
        <taxon>Haloarculaceae</taxon>
        <taxon>Haloarcula</taxon>
    </lineage>
</organism>
<dbReference type="RefSeq" id="WP_004516259.1">
    <property type="nucleotide sequence ID" value="NZ_FNOF01000018.1"/>
</dbReference>